<evidence type="ECO:0000256" key="4">
    <source>
        <dbReference type="ARBA" id="ARBA00022723"/>
    </source>
</evidence>
<feature type="binding site" evidence="12">
    <location>
        <position position="125"/>
    </location>
    <ligand>
        <name>NAD(+)</name>
        <dbReference type="ChEBI" id="CHEBI:57540"/>
    </ligand>
</feature>
<comment type="caution">
    <text evidence="15">The sequence shown here is derived from an EMBL/GenBank/DDBJ whole genome shotgun (WGS) entry which is preliminary data.</text>
</comment>
<feature type="binding site" evidence="12">
    <location>
        <position position="453"/>
    </location>
    <ligand>
        <name>Zn(2+)</name>
        <dbReference type="ChEBI" id="CHEBI:29105"/>
    </ligand>
</feature>
<evidence type="ECO:0000313" key="15">
    <source>
        <dbReference type="EMBL" id="MBB4648714.1"/>
    </source>
</evidence>
<comment type="cofactor">
    <cofactor evidence="12">
        <name>Mg(2+)</name>
        <dbReference type="ChEBI" id="CHEBI:18420"/>
    </cofactor>
    <cofactor evidence="12">
        <name>Mn(2+)</name>
        <dbReference type="ChEBI" id="CHEBI:29035"/>
    </cofactor>
</comment>
<dbReference type="PROSITE" id="PS01055">
    <property type="entry name" value="DNA_LIGASE_N1"/>
    <property type="match status" value="1"/>
</dbReference>
<dbReference type="NCBIfam" id="TIGR00575">
    <property type="entry name" value="dnlj"/>
    <property type="match status" value="1"/>
</dbReference>
<evidence type="ECO:0000256" key="8">
    <source>
        <dbReference type="ARBA" id="ARBA00023027"/>
    </source>
</evidence>
<dbReference type="Proteomes" id="UP000539538">
    <property type="component" value="Unassembled WGS sequence"/>
</dbReference>
<keyword evidence="3 12" id="KW-0235">DNA replication</keyword>
<evidence type="ECO:0000259" key="14">
    <source>
        <dbReference type="PROSITE" id="PS50172"/>
    </source>
</evidence>
<dbReference type="SMART" id="SM00278">
    <property type="entry name" value="HhH1"/>
    <property type="match status" value="3"/>
</dbReference>
<dbReference type="GO" id="GO:0003911">
    <property type="term" value="F:DNA ligase (NAD+) activity"/>
    <property type="evidence" value="ECO:0007669"/>
    <property type="project" value="UniProtKB-EC"/>
</dbReference>
<evidence type="ECO:0000256" key="13">
    <source>
        <dbReference type="RuleBase" id="RU000618"/>
    </source>
</evidence>
<reference evidence="15 16" key="1">
    <citation type="submission" date="2020-08" db="EMBL/GenBank/DDBJ databases">
        <title>Genomic Encyclopedia of Type Strains, Phase IV (KMG-IV): sequencing the most valuable type-strain genomes for metagenomic binning, comparative biology and taxonomic classification.</title>
        <authorList>
            <person name="Goeker M."/>
        </authorList>
    </citation>
    <scope>NUCLEOTIDE SEQUENCE [LARGE SCALE GENOMIC DNA]</scope>
    <source>
        <strain evidence="15 16">DSM 7050</strain>
    </source>
</reference>
<feature type="binding site" evidence="12">
    <location>
        <position position="324"/>
    </location>
    <ligand>
        <name>NAD(+)</name>
        <dbReference type="ChEBI" id="CHEBI:57540"/>
    </ligand>
</feature>
<dbReference type="Pfam" id="PF12826">
    <property type="entry name" value="HHH_2"/>
    <property type="match status" value="1"/>
</dbReference>
<feature type="binding site" evidence="12">
    <location>
        <position position="148"/>
    </location>
    <ligand>
        <name>NAD(+)</name>
        <dbReference type="ChEBI" id="CHEBI:57540"/>
    </ligand>
</feature>
<dbReference type="PROSITE" id="PS01056">
    <property type="entry name" value="DNA_LIGASE_N2"/>
    <property type="match status" value="1"/>
</dbReference>
<dbReference type="InterPro" id="IPR004150">
    <property type="entry name" value="NAD_DNA_ligase_OB"/>
</dbReference>
<dbReference type="PIRSF" id="PIRSF001604">
    <property type="entry name" value="LigA"/>
    <property type="match status" value="1"/>
</dbReference>
<dbReference type="SMART" id="SM00532">
    <property type="entry name" value="LIGANc"/>
    <property type="match status" value="1"/>
</dbReference>
<feature type="binding site" evidence="12">
    <location>
        <position position="300"/>
    </location>
    <ligand>
        <name>NAD(+)</name>
        <dbReference type="ChEBI" id="CHEBI:57540"/>
    </ligand>
</feature>
<keyword evidence="7 12" id="KW-0460">Magnesium</keyword>
<dbReference type="InterPro" id="IPR013840">
    <property type="entry name" value="DNAligase_N"/>
</dbReference>
<dbReference type="PROSITE" id="PS50172">
    <property type="entry name" value="BRCT"/>
    <property type="match status" value="1"/>
</dbReference>
<dbReference type="RefSeq" id="WP_183260377.1">
    <property type="nucleotide sequence ID" value="NZ_BAAAVZ010000008.1"/>
</dbReference>
<dbReference type="InterPro" id="IPR010994">
    <property type="entry name" value="RuvA_2-like"/>
</dbReference>
<dbReference type="HAMAP" id="MF_01588">
    <property type="entry name" value="DNA_ligase_A"/>
    <property type="match status" value="1"/>
</dbReference>
<dbReference type="Gene3D" id="6.20.10.30">
    <property type="match status" value="1"/>
</dbReference>
<evidence type="ECO:0000256" key="11">
    <source>
        <dbReference type="ARBA" id="ARBA00034005"/>
    </source>
</evidence>
<dbReference type="Gene3D" id="3.40.50.10190">
    <property type="entry name" value="BRCT domain"/>
    <property type="match status" value="1"/>
</dbReference>
<evidence type="ECO:0000313" key="16">
    <source>
        <dbReference type="Proteomes" id="UP000539538"/>
    </source>
</evidence>
<feature type="active site" description="N6-AMP-lysine intermediate" evidence="12">
    <location>
        <position position="127"/>
    </location>
</feature>
<keyword evidence="2 12" id="KW-0436">Ligase</keyword>
<evidence type="ECO:0000256" key="6">
    <source>
        <dbReference type="ARBA" id="ARBA00022833"/>
    </source>
</evidence>
<dbReference type="Gene3D" id="3.30.470.30">
    <property type="entry name" value="DNA ligase/mRNA capping enzyme"/>
    <property type="match status" value="1"/>
</dbReference>
<dbReference type="InterPro" id="IPR041663">
    <property type="entry name" value="DisA/LigA_HHH"/>
</dbReference>
<keyword evidence="4 12" id="KW-0479">Metal-binding</keyword>
<keyword evidence="10 12" id="KW-0464">Manganese</keyword>
<dbReference type="PANTHER" id="PTHR23389">
    <property type="entry name" value="CHROMOSOME TRANSMISSION FIDELITY FACTOR 18"/>
    <property type="match status" value="1"/>
</dbReference>
<dbReference type="InterPro" id="IPR001357">
    <property type="entry name" value="BRCT_dom"/>
</dbReference>
<dbReference type="Pfam" id="PF00533">
    <property type="entry name" value="BRCT"/>
    <property type="match status" value="1"/>
</dbReference>
<comment type="catalytic activity">
    <reaction evidence="11 12 13">
        <text>NAD(+) + (deoxyribonucleotide)n-3'-hydroxyl + 5'-phospho-(deoxyribonucleotide)m = (deoxyribonucleotide)n+m + AMP + beta-nicotinamide D-nucleotide.</text>
        <dbReference type="EC" id="6.5.1.2"/>
    </reaction>
</comment>
<feature type="domain" description="BRCT" evidence="14">
    <location>
        <begin position="637"/>
        <end position="717"/>
    </location>
</feature>
<evidence type="ECO:0000256" key="2">
    <source>
        <dbReference type="ARBA" id="ARBA00022598"/>
    </source>
</evidence>
<dbReference type="NCBIfam" id="NF005932">
    <property type="entry name" value="PRK07956.1"/>
    <property type="match status" value="1"/>
</dbReference>
<dbReference type="CDD" id="cd17748">
    <property type="entry name" value="BRCT_DNA_ligase_like"/>
    <property type="match status" value="1"/>
</dbReference>
<evidence type="ECO:0000256" key="10">
    <source>
        <dbReference type="ARBA" id="ARBA00023211"/>
    </source>
</evidence>
<name>A0ABR6KW13_9HYPH</name>
<feature type="binding site" evidence="12">
    <location>
        <position position="432"/>
    </location>
    <ligand>
        <name>Zn(2+)</name>
        <dbReference type="ChEBI" id="CHEBI:29105"/>
    </ligand>
</feature>
<dbReference type="SMART" id="SM00292">
    <property type="entry name" value="BRCT"/>
    <property type="match status" value="1"/>
</dbReference>
<dbReference type="EC" id="6.5.1.2" evidence="12 13"/>
<comment type="function">
    <text evidence="1 12">DNA ligase that catalyzes the formation of phosphodiester linkages between 5'-phosphoryl and 3'-hydroxyl groups in double-stranded DNA using NAD as a coenzyme and as the energy source for the reaction. It is essential for DNA replication and repair of damaged DNA.</text>
</comment>
<dbReference type="SUPFAM" id="SSF47781">
    <property type="entry name" value="RuvA domain 2-like"/>
    <property type="match status" value="1"/>
</dbReference>
<dbReference type="InterPro" id="IPR033136">
    <property type="entry name" value="DNA_ligase_CS"/>
</dbReference>
<proteinExistence type="inferred from homology"/>
<dbReference type="Gene3D" id="1.10.150.20">
    <property type="entry name" value="5' to 3' exonuclease, C-terminal subdomain"/>
    <property type="match status" value="2"/>
</dbReference>
<dbReference type="InterPro" id="IPR012340">
    <property type="entry name" value="NA-bd_OB-fold"/>
</dbReference>
<comment type="caution">
    <text evidence="12">Lacks conserved residue(s) required for the propagation of feature annotation.</text>
</comment>
<dbReference type="InterPro" id="IPR036420">
    <property type="entry name" value="BRCT_dom_sf"/>
</dbReference>
<dbReference type="Pfam" id="PF01653">
    <property type="entry name" value="DNA_ligase_aden"/>
    <property type="match status" value="1"/>
</dbReference>
<dbReference type="Pfam" id="PF03120">
    <property type="entry name" value="OB_DNA_ligase"/>
    <property type="match status" value="1"/>
</dbReference>
<comment type="similarity">
    <text evidence="12">Belongs to the NAD-dependent DNA ligase family. LigA subfamily.</text>
</comment>
<evidence type="ECO:0000256" key="3">
    <source>
        <dbReference type="ARBA" id="ARBA00022705"/>
    </source>
</evidence>
<evidence type="ECO:0000256" key="12">
    <source>
        <dbReference type="HAMAP-Rule" id="MF_01588"/>
    </source>
</evidence>
<evidence type="ECO:0000256" key="1">
    <source>
        <dbReference type="ARBA" id="ARBA00004067"/>
    </source>
</evidence>
<sequence length="717" mass="78041">MSEKSVDSLSEAEAAAELARLAEEIAGHDLRYHADDAPTISDADYDALRRRNLAIEQRFPQLVREDSPSKSVGAAVSEKFGKVAHVVPMLSLDNAFADEDVSEFVGRIRRFLRLGADEPVVITAEPKIDGLSLSIRYENGRLVTAATRGDGQVGENVTANARTIADIPNVLSGDFPEVLEVRGEVYMSHADFAELNRRNGEAGKQIFANPRNAAAGSLRQLDTSITASRPLRFFAYAWGELSEMPADTQMGMVAAFGRYGFKTNPLMKVFDSVEGLLSQYRTIEANRATLGYDIDGVVYKVDRLDLQQRLGFVSRSPRWAIAHKFPAEKATTRLLGIDIQVGRTGSLTPVARLQPVTVGGVVVTNATLHNEDYIKGIGNSGQPIRESRDIRVGDTVIVQRAGDVIPQILDVVMEKRPAEAQPYQFPTRCPACDSHAVREEGEVVRRCTGGLICPAQAVERLRHFVSRNAFDIEGLGEKQIEFFFQSQDPALHIGSPADIFTLKRRQEGSLTKLENIDGFGATSARKLFAAIDDRRQVEFSRFLFALGIRHIGETNAKRLARHYVSFDAFRAAGTTAVMPEGKGDKGNAAWQELTGVNGIGGIVAEAVVEFFAEEHNRQVLDALLAEVTPLDEERIGDVSSPVSGKTVVFTGSLEKMSRDEAKAMAEKLGAKVAGSVSKKTDLVVAGPGAGSKLKAATDLGIEVITEDQWFERVGQAG</sequence>
<keyword evidence="6 12" id="KW-0862">Zinc</keyword>
<dbReference type="InterPro" id="IPR013839">
    <property type="entry name" value="DNAligase_adenylation"/>
</dbReference>
<protein>
    <recommendedName>
        <fullName evidence="12 13">DNA ligase</fullName>
        <ecNumber evidence="12 13">6.5.1.2</ecNumber>
    </recommendedName>
    <alternativeName>
        <fullName evidence="12">Polydeoxyribonucleotide synthase [NAD(+)]</fullName>
    </alternativeName>
</protein>
<feature type="binding site" evidence="12">
    <location>
        <position position="429"/>
    </location>
    <ligand>
        <name>Zn(2+)</name>
        <dbReference type="ChEBI" id="CHEBI:29105"/>
    </ligand>
</feature>
<keyword evidence="9 12" id="KW-0234">DNA repair</keyword>
<dbReference type="SUPFAM" id="SSF50249">
    <property type="entry name" value="Nucleic acid-binding proteins"/>
    <property type="match status" value="1"/>
</dbReference>
<dbReference type="SUPFAM" id="SSF52113">
    <property type="entry name" value="BRCT domain"/>
    <property type="match status" value="1"/>
</dbReference>
<dbReference type="EMBL" id="JACHOT010000001">
    <property type="protein sequence ID" value="MBB4648714.1"/>
    <property type="molecule type" value="Genomic_DNA"/>
</dbReference>
<evidence type="ECO:0000256" key="7">
    <source>
        <dbReference type="ARBA" id="ARBA00022842"/>
    </source>
</evidence>
<keyword evidence="5 12" id="KW-0227">DNA damage</keyword>
<dbReference type="InterPro" id="IPR004149">
    <property type="entry name" value="Znf_DNAligase_C4"/>
</dbReference>
<dbReference type="PANTHER" id="PTHR23389:SF9">
    <property type="entry name" value="DNA LIGASE"/>
    <property type="match status" value="1"/>
</dbReference>
<dbReference type="Gene3D" id="2.40.50.140">
    <property type="entry name" value="Nucleic acid-binding proteins"/>
    <property type="match status" value="1"/>
</dbReference>
<organism evidence="15 16">
    <name type="scientific">Aminobacter niigataensis</name>
    <dbReference type="NCBI Taxonomy" id="83265"/>
    <lineage>
        <taxon>Bacteria</taxon>
        <taxon>Pseudomonadati</taxon>
        <taxon>Pseudomonadota</taxon>
        <taxon>Alphaproteobacteria</taxon>
        <taxon>Hyphomicrobiales</taxon>
        <taxon>Phyllobacteriaceae</taxon>
        <taxon>Aminobacter</taxon>
    </lineage>
</organism>
<dbReference type="CDD" id="cd00114">
    <property type="entry name" value="LIGANc"/>
    <property type="match status" value="1"/>
</dbReference>
<feature type="binding site" evidence="12">
    <location>
        <position position="184"/>
    </location>
    <ligand>
        <name>NAD(+)</name>
        <dbReference type="ChEBI" id="CHEBI:57540"/>
    </ligand>
</feature>
<evidence type="ECO:0000256" key="5">
    <source>
        <dbReference type="ARBA" id="ARBA00022763"/>
    </source>
</evidence>
<dbReference type="Pfam" id="PF03119">
    <property type="entry name" value="DNA_ligase_ZBD"/>
    <property type="match status" value="1"/>
</dbReference>
<feature type="binding site" evidence="12">
    <location>
        <begin position="91"/>
        <end position="92"/>
    </location>
    <ligand>
        <name>NAD(+)</name>
        <dbReference type="ChEBI" id="CHEBI:57540"/>
    </ligand>
</feature>
<keyword evidence="16" id="KW-1185">Reference proteome</keyword>
<feature type="binding site" evidence="12">
    <location>
        <begin position="42"/>
        <end position="46"/>
    </location>
    <ligand>
        <name>NAD(+)</name>
        <dbReference type="ChEBI" id="CHEBI:57540"/>
    </ligand>
</feature>
<dbReference type="SUPFAM" id="SSF56091">
    <property type="entry name" value="DNA ligase/mRNA capping enzyme, catalytic domain"/>
    <property type="match status" value="1"/>
</dbReference>
<evidence type="ECO:0000256" key="9">
    <source>
        <dbReference type="ARBA" id="ARBA00023204"/>
    </source>
</evidence>
<dbReference type="Gene3D" id="1.10.287.610">
    <property type="entry name" value="Helix hairpin bin"/>
    <property type="match status" value="1"/>
</dbReference>
<keyword evidence="8 12" id="KW-0520">NAD</keyword>
<dbReference type="InterPro" id="IPR001679">
    <property type="entry name" value="DNA_ligase"/>
</dbReference>
<accession>A0ABR6KW13</accession>
<dbReference type="InterPro" id="IPR018239">
    <property type="entry name" value="DNA_ligase_AS"/>
</dbReference>
<dbReference type="InterPro" id="IPR003583">
    <property type="entry name" value="Hlx-hairpin-Hlx_DNA-bd_motif"/>
</dbReference>
<gene>
    <name evidence="12" type="primary">ligA</name>
    <name evidence="15" type="ORF">GGQ99_000436</name>
</gene>